<dbReference type="PANTHER" id="PTHR43475">
    <property type="entry name" value="METHYLTHIORIBOSE-1-PHOSPHATE ISOMERASE"/>
    <property type="match status" value="1"/>
</dbReference>
<dbReference type="InterPro" id="IPR000649">
    <property type="entry name" value="IF-2B-related"/>
</dbReference>
<dbReference type="Proteomes" id="UP000008466">
    <property type="component" value="Chromosome"/>
</dbReference>
<organism evidence="3 4">
    <name type="scientific">Sphaerochaeta globosa (strain ATCC BAA-1886 / DSM 22777 / Buddy)</name>
    <name type="common">Spirochaeta sp. (strain Buddy)</name>
    <dbReference type="NCBI Taxonomy" id="158189"/>
    <lineage>
        <taxon>Bacteria</taxon>
        <taxon>Pseudomonadati</taxon>
        <taxon>Spirochaetota</taxon>
        <taxon>Spirochaetia</taxon>
        <taxon>Spirochaetales</taxon>
        <taxon>Sphaerochaetaceae</taxon>
        <taxon>Sphaerochaeta</taxon>
    </lineage>
</organism>
<dbReference type="InterPro" id="IPR011559">
    <property type="entry name" value="Initiation_fac_2B_a/b/d"/>
</dbReference>
<keyword evidence="4" id="KW-1185">Reference proteome</keyword>
<sequence>MDESFVALNFTEGKLILLDQRVLPTQVTYVTCATYEEVEFAIRDMIVRGAPAIGAVAAYGVYLALQQCPEQAAFYQACKFLSLARPTAINLGWAIDRMLGVYETVKAQGRPKTLERLLMEAHTIREEDIQTNKTISRIGNQVVPYKATILTHCNTGALATAGWGTALGVIKQAFYDKKDIFVYADETRPRFQGARLTAWELMESKIPSKLIPDSAAATLIRDGKIDLVILGGDRVAANGDVANKLGTFALSVICKAYGVPFYSVVPVSTIDFTIRDGSEIPIEEREAEEVTHVQGVQVAPSGMQVYNPAFDVTPHQNLTGIITERGIIYPPFKQNIERLRRGETL</sequence>
<dbReference type="FunFam" id="3.40.50.10470:FF:000006">
    <property type="entry name" value="Methylthioribose-1-phosphate isomerase"/>
    <property type="match status" value="1"/>
</dbReference>
<dbReference type="PANTHER" id="PTHR43475:SF1">
    <property type="entry name" value="METHYLTHIORIBOSE-1-PHOSPHATE ISOMERASE"/>
    <property type="match status" value="1"/>
</dbReference>
<dbReference type="Gene3D" id="1.20.120.420">
    <property type="entry name" value="translation initiation factor eif-2b, domain 1"/>
    <property type="match status" value="1"/>
</dbReference>
<feature type="binding site" evidence="2">
    <location>
        <position position="192"/>
    </location>
    <ligand>
        <name>substrate</name>
    </ligand>
</feature>
<evidence type="ECO:0000256" key="1">
    <source>
        <dbReference type="ARBA" id="ARBA00023235"/>
    </source>
</evidence>
<dbReference type="eggNOG" id="COG0182">
    <property type="taxonomic scope" value="Bacteria"/>
</dbReference>
<dbReference type="HOGENOM" id="CLU_016218_1_2_12"/>
<feature type="binding site" evidence="2">
    <location>
        <position position="85"/>
    </location>
    <ligand>
        <name>substrate</name>
    </ligand>
</feature>
<name>F0RWY6_SPHGB</name>
<dbReference type="NCBIfam" id="TIGR00512">
    <property type="entry name" value="salvage_mtnA"/>
    <property type="match status" value="1"/>
</dbReference>
<feature type="active site" description="Proton donor" evidence="2">
    <location>
        <position position="233"/>
    </location>
</feature>
<dbReference type="STRING" id="158189.SpiBuddy_1944"/>
<dbReference type="GO" id="GO:0046523">
    <property type="term" value="F:S-methyl-5-thioribose-1-phosphate isomerase activity"/>
    <property type="evidence" value="ECO:0007669"/>
    <property type="project" value="UniProtKB-UniRule"/>
</dbReference>
<dbReference type="AlphaFoldDB" id="F0RWY6"/>
<feature type="binding site" evidence="2">
    <location>
        <begin position="48"/>
        <end position="50"/>
    </location>
    <ligand>
        <name>substrate</name>
    </ligand>
</feature>
<dbReference type="EC" id="5.3.1.23" evidence="2"/>
<dbReference type="InterPro" id="IPR027363">
    <property type="entry name" value="M1Pi_N"/>
</dbReference>
<accession>F0RWY6</accession>
<evidence type="ECO:0000313" key="4">
    <source>
        <dbReference type="Proteomes" id="UP000008466"/>
    </source>
</evidence>
<feature type="site" description="Transition state stabilizer" evidence="2">
    <location>
        <position position="153"/>
    </location>
</feature>
<dbReference type="Gene3D" id="3.40.50.10470">
    <property type="entry name" value="Translation initiation factor eif-2b, domain 2"/>
    <property type="match status" value="1"/>
</dbReference>
<keyword evidence="2" id="KW-0486">Methionine biosynthesis</keyword>
<keyword evidence="2" id="KW-0028">Amino-acid biosynthesis</keyword>
<comment type="function">
    <text evidence="2">Catalyzes the interconversion of methylthioribose-1-phosphate (MTR-1-P) into methylthioribulose-1-phosphate (MTRu-1-P).</text>
</comment>
<feature type="binding site" evidence="2">
    <location>
        <begin position="243"/>
        <end position="244"/>
    </location>
    <ligand>
        <name>substrate</name>
    </ligand>
</feature>
<dbReference type="FunFam" id="1.20.120.420:FF:000003">
    <property type="entry name" value="Methylthioribose-1-phosphate isomerase"/>
    <property type="match status" value="1"/>
</dbReference>
<dbReference type="HAMAP" id="MF_01678">
    <property type="entry name" value="Salvage_MtnA"/>
    <property type="match status" value="1"/>
</dbReference>
<dbReference type="EMBL" id="CP002541">
    <property type="protein sequence ID" value="ADY13767.1"/>
    <property type="molecule type" value="Genomic_DNA"/>
</dbReference>
<evidence type="ECO:0000313" key="3">
    <source>
        <dbReference type="EMBL" id="ADY13767.1"/>
    </source>
</evidence>
<dbReference type="RefSeq" id="WP_013607616.1">
    <property type="nucleotide sequence ID" value="NC_015152.1"/>
</dbReference>
<dbReference type="KEGG" id="sbu:SpiBuddy_1944"/>
<dbReference type="OrthoDB" id="9803436at2"/>
<dbReference type="NCBIfam" id="TIGR00524">
    <property type="entry name" value="eIF-2B_rel"/>
    <property type="match status" value="1"/>
</dbReference>
<comment type="similarity">
    <text evidence="2">Belongs to the EIF-2B alpha/beta/delta subunits family. MtnA subfamily.</text>
</comment>
<comment type="catalytic activity">
    <reaction evidence="2">
        <text>5-(methylsulfanyl)-alpha-D-ribose 1-phosphate = 5-(methylsulfanyl)-D-ribulose 1-phosphate</text>
        <dbReference type="Rhea" id="RHEA:19989"/>
        <dbReference type="ChEBI" id="CHEBI:58533"/>
        <dbReference type="ChEBI" id="CHEBI:58548"/>
        <dbReference type="EC" id="5.3.1.23"/>
    </reaction>
</comment>
<evidence type="ECO:0000256" key="2">
    <source>
        <dbReference type="HAMAP-Rule" id="MF_01678"/>
    </source>
</evidence>
<gene>
    <name evidence="2" type="primary">mtnA</name>
    <name evidence="3" type="ordered locus">SpiBuddy_1944</name>
</gene>
<dbReference type="InterPro" id="IPR037171">
    <property type="entry name" value="NagB/RpiA_transferase-like"/>
</dbReference>
<dbReference type="GO" id="GO:0019509">
    <property type="term" value="P:L-methionine salvage from methylthioadenosine"/>
    <property type="evidence" value="ECO:0007669"/>
    <property type="project" value="UniProtKB-UniRule"/>
</dbReference>
<proteinExistence type="inferred from homology"/>
<dbReference type="UniPathway" id="UPA00904">
    <property type="reaction ID" value="UER00874"/>
</dbReference>
<reference evidence="4" key="1">
    <citation type="submission" date="2011-02" db="EMBL/GenBank/DDBJ databases">
        <title>Complete sequence of Spirochaeta sp. Buddy.</title>
        <authorList>
            <person name="Lucas S."/>
            <person name="Copeland A."/>
            <person name="Lapidus A."/>
            <person name="Cheng J.-F."/>
            <person name="Goodwin L."/>
            <person name="Pitluck S."/>
            <person name="Zeytun A."/>
            <person name="Detter J.C."/>
            <person name="Han C."/>
            <person name="Tapia R."/>
            <person name="Land M."/>
            <person name="Hauser L."/>
            <person name="Kyrpides N."/>
            <person name="Ivanova N."/>
            <person name="Mikhailova N."/>
            <person name="Pagani I."/>
            <person name="Ritalahti K.M."/>
            <person name="Loeffler F.E."/>
            <person name="Woyke T."/>
        </authorList>
    </citation>
    <scope>NUCLEOTIDE SEQUENCE [LARGE SCALE GENOMIC DNA]</scope>
    <source>
        <strain evidence="4">ATCC BAA-1886 / DSM 22777 / Buddy</strain>
    </source>
</reference>
<dbReference type="Pfam" id="PF01008">
    <property type="entry name" value="IF-2B"/>
    <property type="match status" value="1"/>
</dbReference>
<keyword evidence="1 2" id="KW-0413">Isomerase</keyword>
<dbReference type="SUPFAM" id="SSF100950">
    <property type="entry name" value="NagB/RpiA/CoA transferase-like"/>
    <property type="match status" value="1"/>
</dbReference>
<dbReference type="NCBIfam" id="NF004326">
    <property type="entry name" value="PRK05720.1"/>
    <property type="match status" value="1"/>
</dbReference>
<dbReference type="InterPro" id="IPR005251">
    <property type="entry name" value="IF-M1Pi"/>
</dbReference>
<comment type="pathway">
    <text evidence="2">Amino-acid biosynthesis; L-methionine biosynthesis via salvage pathway; L-methionine from S-methyl-5-thio-alpha-D-ribose 1-phosphate: step 1/6.</text>
</comment>
<dbReference type="InterPro" id="IPR042529">
    <property type="entry name" value="IF_2B-like_C"/>
</dbReference>
<protein>
    <recommendedName>
        <fullName evidence="2">Methylthioribose-1-phosphate isomerase</fullName>
        <shortName evidence="2">M1Pi</shortName>
        <shortName evidence="2">MTR-1-P isomerase</shortName>
        <ecNumber evidence="2">5.3.1.23</ecNumber>
    </recommendedName>
    <alternativeName>
        <fullName evidence="2">S-methyl-5-thioribose-1-phosphate isomerase</fullName>
    </alternativeName>
</protein>